<reference evidence="1 2" key="1">
    <citation type="submission" date="2009-02" db="EMBL/GenBank/DDBJ databases">
        <title>The Genome Sequence of Fusobacterium sp. 3_1_5R.</title>
        <authorList>
            <consortium name="The Broad Institute Genome Sequencing Platform"/>
            <person name="Ward D."/>
            <person name="Young S.K."/>
            <person name="Kodira C.D."/>
            <person name="Zeng Q."/>
            <person name="Koehrsen M."/>
            <person name="Alvarado L."/>
            <person name="Berlin A."/>
            <person name="Borenstein D."/>
            <person name="Chen Z."/>
            <person name="Engels R."/>
            <person name="Freedman E."/>
            <person name="Gellesch M."/>
            <person name="Goldberg J."/>
            <person name="Griggs A."/>
            <person name="Gujja S."/>
            <person name="Heiman D."/>
            <person name="Hepburn T."/>
            <person name="Howarth C."/>
            <person name="Jen D."/>
            <person name="Larson L."/>
            <person name="Lewis B."/>
            <person name="Mehta T."/>
            <person name="Park D."/>
            <person name="Pearson M."/>
            <person name="Roberts A."/>
            <person name="Saif S."/>
            <person name="Shea T."/>
            <person name="Shenoy N."/>
            <person name="Sisk P."/>
            <person name="Stolte C."/>
            <person name="Sykes S."/>
            <person name="Walk T."/>
            <person name="White J."/>
            <person name="Yandava C."/>
            <person name="Allen-Vercoe E."/>
            <person name="Strauss J."/>
            <person name="Ambrose C."/>
            <person name="Lander E."/>
            <person name="Nusbaum C."/>
            <person name="Galagan J."/>
            <person name="Birren B."/>
        </authorList>
    </citation>
    <scope>NUCLEOTIDE SEQUENCE [LARGE SCALE GENOMIC DNA]</scope>
    <source>
        <strain evidence="1 2">3_1_5R</strain>
    </source>
</reference>
<organism evidence="1 2">
    <name type="scientific">Fusobacterium gonidiaformans 3-1-5R</name>
    <dbReference type="NCBI Taxonomy" id="469605"/>
    <lineage>
        <taxon>Bacteria</taxon>
        <taxon>Fusobacteriati</taxon>
        <taxon>Fusobacteriota</taxon>
        <taxon>Fusobacteriia</taxon>
        <taxon>Fusobacteriales</taxon>
        <taxon>Fusobacteriaceae</taxon>
        <taxon>Fusobacterium</taxon>
    </lineage>
</organism>
<evidence type="ECO:0000313" key="1">
    <source>
        <dbReference type="EMBL" id="EFS20682.1"/>
    </source>
</evidence>
<dbReference type="RefSeq" id="WP_008800761.1">
    <property type="nucleotide sequence ID" value="NZ_GG657971.1"/>
</dbReference>
<protein>
    <submittedName>
        <fullName evidence="1">Uncharacterized protein</fullName>
    </submittedName>
</protein>
<dbReference type="EMBL" id="GG657971">
    <property type="protein sequence ID" value="EFS20682.1"/>
    <property type="molecule type" value="Genomic_DNA"/>
</dbReference>
<dbReference type="Proteomes" id="UP000002975">
    <property type="component" value="Unassembled WGS sequence"/>
</dbReference>
<dbReference type="HOGENOM" id="CLU_198124_0_0_0"/>
<dbReference type="AlphaFoldDB" id="E5BF01"/>
<name>E5BF01_9FUSO</name>
<keyword evidence="2" id="KW-1185">Reference proteome</keyword>
<dbReference type="BioCyc" id="FSP469605-HMP:GTSP-181-MONOMER"/>
<sequence>MNFIKTWEKDRDEALKSLDMEKIRKYCLKYKIPMPKDEIVILAGAHKARLHMLTTTEEEKEISKKWLKDHNFKETIF</sequence>
<accession>E5BF01</accession>
<proteinExistence type="predicted"/>
<evidence type="ECO:0000313" key="2">
    <source>
        <dbReference type="Proteomes" id="UP000002975"/>
    </source>
</evidence>
<gene>
    <name evidence="1" type="ORF">FSBG_00179</name>
</gene>